<reference evidence="2" key="1">
    <citation type="journal article" date="2014" name="Genome Announc.">
        <title>Draft genome sequence of Rhodosporidium toruloides CECT1137, an oleaginous yeast of biotechnological interest.</title>
        <authorList>
            <person name="Morin N."/>
            <person name="Calcas X."/>
            <person name="Devillers H."/>
            <person name="Durrens P."/>
            <person name="Sherman D.J."/>
            <person name="Nicaud J.-M."/>
            <person name="Neuveglise C."/>
        </authorList>
    </citation>
    <scope>NUCLEOTIDE SEQUENCE</scope>
    <source>
        <strain evidence="2">CECT1137</strain>
    </source>
</reference>
<feature type="compositionally biased region" description="Acidic residues" evidence="1">
    <location>
        <begin position="80"/>
        <end position="92"/>
    </location>
</feature>
<name>A0A061BH14_RHOTO</name>
<dbReference type="EMBL" id="LK052954">
    <property type="protein sequence ID" value="CDR48639.1"/>
    <property type="molecule type" value="Genomic_DNA"/>
</dbReference>
<sequence length="92" mass="10246">MPALQVSYTIAKPASSPNAPPATATFEHPVDSSTPLSHLQSLENALGEARKQMNERLTEWKEQLKDVEKPAKKGKKKDAEEDEDEQEEEDEA</sequence>
<protein>
    <submittedName>
        <fullName evidence="2">RHTO0S19e01354g1_1</fullName>
    </submittedName>
</protein>
<accession>A0A061BH14</accession>
<dbReference type="OrthoDB" id="2537909at2759"/>
<dbReference type="AlphaFoldDB" id="A0A061BH14"/>
<feature type="compositionally biased region" description="Low complexity" evidence="1">
    <location>
        <begin position="13"/>
        <end position="25"/>
    </location>
</feature>
<evidence type="ECO:0000313" key="2">
    <source>
        <dbReference type="EMBL" id="CDR48639.1"/>
    </source>
</evidence>
<gene>
    <name evidence="2" type="ORF">RHTO0S_19e01354g</name>
</gene>
<organism evidence="2">
    <name type="scientific">Rhodotorula toruloides</name>
    <name type="common">Yeast</name>
    <name type="synonym">Rhodosporidium toruloides</name>
    <dbReference type="NCBI Taxonomy" id="5286"/>
    <lineage>
        <taxon>Eukaryota</taxon>
        <taxon>Fungi</taxon>
        <taxon>Dikarya</taxon>
        <taxon>Basidiomycota</taxon>
        <taxon>Pucciniomycotina</taxon>
        <taxon>Microbotryomycetes</taxon>
        <taxon>Sporidiobolales</taxon>
        <taxon>Sporidiobolaceae</taxon>
        <taxon>Rhodotorula</taxon>
    </lineage>
</organism>
<feature type="compositionally biased region" description="Basic and acidic residues" evidence="1">
    <location>
        <begin position="52"/>
        <end position="71"/>
    </location>
</feature>
<proteinExistence type="predicted"/>
<feature type="region of interest" description="Disordered" evidence="1">
    <location>
        <begin position="1"/>
        <end position="39"/>
    </location>
</feature>
<feature type="region of interest" description="Disordered" evidence="1">
    <location>
        <begin position="52"/>
        <end position="92"/>
    </location>
</feature>
<evidence type="ECO:0000256" key="1">
    <source>
        <dbReference type="SAM" id="MobiDB-lite"/>
    </source>
</evidence>